<feature type="compositionally biased region" description="Low complexity" evidence="1">
    <location>
        <begin position="688"/>
        <end position="702"/>
    </location>
</feature>
<evidence type="ECO:0000313" key="3">
    <source>
        <dbReference type="Proteomes" id="UP000785679"/>
    </source>
</evidence>
<feature type="region of interest" description="Disordered" evidence="1">
    <location>
        <begin position="1039"/>
        <end position="1085"/>
    </location>
</feature>
<feature type="compositionally biased region" description="Polar residues" evidence="1">
    <location>
        <begin position="1039"/>
        <end position="1052"/>
    </location>
</feature>
<feature type="compositionally biased region" description="Polar residues" evidence="1">
    <location>
        <begin position="1062"/>
        <end position="1082"/>
    </location>
</feature>
<feature type="compositionally biased region" description="Polar residues" evidence="1">
    <location>
        <begin position="674"/>
        <end position="687"/>
    </location>
</feature>
<dbReference type="EMBL" id="RRYP01001062">
    <property type="protein sequence ID" value="TNV86461.1"/>
    <property type="molecule type" value="Genomic_DNA"/>
</dbReference>
<feature type="compositionally biased region" description="Low complexity" evidence="1">
    <location>
        <begin position="714"/>
        <end position="723"/>
    </location>
</feature>
<accession>A0A8J8P2Z1</accession>
<proteinExistence type="predicted"/>
<dbReference type="OrthoDB" id="327325at2759"/>
<gene>
    <name evidence="2" type="ORF">FGO68_gene10916</name>
</gene>
<name>A0A8J8P2Z1_HALGN</name>
<feature type="compositionally biased region" description="Acidic residues" evidence="1">
    <location>
        <begin position="703"/>
        <end position="712"/>
    </location>
</feature>
<dbReference type="Proteomes" id="UP000785679">
    <property type="component" value="Unassembled WGS sequence"/>
</dbReference>
<evidence type="ECO:0000256" key="1">
    <source>
        <dbReference type="SAM" id="MobiDB-lite"/>
    </source>
</evidence>
<organism evidence="2 3">
    <name type="scientific">Halteria grandinella</name>
    <dbReference type="NCBI Taxonomy" id="5974"/>
    <lineage>
        <taxon>Eukaryota</taxon>
        <taxon>Sar</taxon>
        <taxon>Alveolata</taxon>
        <taxon>Ciliophora</taxon>
        <taxon>Intramacronucleata</taxon>
        <taxon>Spirotrichea</taxon>
        <taxon>Stichotrichia</taxon>
        <taxon>Sporadotrichida</taxon>
        <taxon>Halteriidae</taxon>
        <taxon>Halteria</taxon>
    </lineage>
</organism>
<protein>
    <recommendedName>
        <fullName evidence="4">DBF4-type domain-containing protein</fullName>
    </recommendedName>
</protein>
<feature type="region of interest" description="Disordered" evidence="1">
    <location>
        <begin position="960"/>
        <end position="986"/>
    </location>
</feature>
<keyword evidence="3" id="KW-1185">Reference proteome</keyword>
<reference evidence="2" key="1">
    <citation type="submission" date="2019-06" db="EMBL/GenBank/DDBJ databases">
        <authorList>
            <person name="Zheng W."/>
        </authorList>
    </citation>
    <scope>NUCLEOTIDE SEQUENCE</scope>
    <source>
        <strain evidence="2">QDHG01</strain>
    </source>
</reference>
<comment type="caution">
    <text evidence="2">The sequence shown here is derived from an EMBL/GenBank/DDBJ whole genome shotgun (WGS) entry which is preliminary data.</text>
</comment>
<feature type="region of interest" description="Disordered" evidence="1">
    <location>
        <begin position="674"/>
        <end position="762"/>
    </location>
</feature>
<evidence type="ECO:0000313" key="2">
    <source>
        <dbReference type="EMBL" id="TNV86461.1"/>
    </source>
</evidence>
<sequence>MEKYFQNQEQFQILYNHIAPYMQQANMTAVILSQQQRGRSQTRPALESAQPFLSQQTLKSTQKHAHSTPQDKILLSILQRLSHQAYESLRVLDGFGGLVFAMPSDPNHSDDELQRKEAARLVGQLKGGWKFSYGEDVDYCIVSSRYFQPSSHQAHYGQQGLTLDNVVRPLLGDQKSSLTRMSEEESRWLTVRTRAKIVDMYGKQLTSRLNKSDLPGNKINTLPPQLQKAIKTIEERKLLNPELAVKNTENVHQTERRPRGVFIDIKDFLNAAYLIKSGMVDFHRERIFSLQLAEEQKRPENGAFNKQNMLVISKIDILSKARATFQIDPLEKQAYWEFDKLPTDPTKIAYDLYSLHLDADPAFNIVATETEIKYCKENINTIRKLREKAVRKDTELCRSDLSLMQQDPVTRTFANPVPNHLHCGVCRVSFEDYHSHIATNEHKSQISVHKNMYDFIDRELEDIANIAKKKVWKTSPIRDAKPQTPTLPLRPVTVKQIVHSGSKQMITSAGDKSGGDCHGDLQTSMQMTQGVGATKSNMSQLVTVGAFSGNVNFCSNTRVPNAFSLGNVPAANASSPNKNQEFTMKEQQDNDNVIEISSGSDIDEVSIGQIQDAFSEKSNVETSGRFLIRGLPLDAENIEIQFKETGALLVKDVDLPMSIIPEEPTNEDRVTTAQKELSDSNVSSLKHSQVQQQNSQQKSVSVEDIDMVEEQIEQSKSMSSSKLSEAKGTPQKRLYIQMSPPQQFAKEESSSDVSFEAEQTDQKPQLSVVDLDLQLLMGQQQINQINTEQRLSNQVRVADDPINHSRSPLSPMHVRSNQLVKTIRSPVPQNLHSVTRVQREYIPSHSGNIHNIKRNPSKLSQSTNYNSQAIVIQSQQSRVQQVSFTLKGGIDYSAPYTRTETKFSTKFDAPPTPLQNFGNPSPDYITGNDDVNNTKFANSLKRPIVPQQSQSIVQKQANPPKFDVNNLYGKDKQRRGPRFSTNTLSTTVPKTQSLGQNVKPVGRISHQHLSCTQKAPPSPMPLLQKRSLSDYQAENEVIRTSQQGGAKRLNTSGLGGPEYQRTKQLAQSNQPSIDGSNQSTRPDSLMNHHHLVRTAVTQGTNKFQ</sequence>
<dbReference type="AlphaFoldDB" id="A0A8J8P2Z1"/>
<evidence type="ECO:0008006" key="4">
    <source>
        <dbReference type="Google" id="ProtNLM"/>
    </source>
</evidence>